<evidence type="ECO:0000313" key="5">
    <source>
        <dbReference type="Proteomes" id="UP000295150"/>
    </source>
</evidence>
<keyword evidence="4" id="KW-0282">Flagellum</keyword>
<accession>A0A4R6I612</accession>
<reference evidence="4 5" key="1">
    <citation type="submission" date="2019-03" db="EMBL/GenBank/DDBJ databases">
        <title>Freshwater and sediment microbial communities from various areas in North America, analyzing microbe dynamics in response to fracking.</title>
        <authorList>
            <person name="Lamendella R."/>
        </authorList>
    </citation>
    <scope>NUCLEOTIDE SEQUENCE [LARGE SCALE GENOMIC DNA]</scope>
    <source>
        <strain evidence="4 5">1_TX</strain>
    </source>
</reference>
<dbReference type="InterPro" id="IPR036679">
    <property type="entry name" value="FlgN-like_sf"/>
</dbReference>
<name>A0A4R6I612_9GAMM</name>
<gene>
    <name evidence="4" type="ORF">DFO68_101298</name>
</gene>
<dbReference type="AlphaFoldDB" id="A0A4R6I612"/>
<comment type="function">
    <text evidence="1">Required for the efficient initiation of filament assembly.</text>
</comment>
<keyword evidence="5" id="KW-1185">Reference proteome</keyword>
<evidence type="ECO:0000256" key="1">
    <source>
        <dbReference type="ARBA" id="ARBA00002397"/>
    </source>
</evidence>
<evidence type="ECO:0000256" key="3">
    <source>
        <dbReference type="ARBA" id="ARBA00022795"/>
    </source>
</evidence>
<dbReference type="SUPFAM" id="SSF140566">
    <property type="entry name" value="FlgN-like"/>
    <property type="match status" value="1"/>
</dbReference>
<dbReference type="Pfam" id="PF05130">
    <property type="entry name" value="FlgN"/>
    <property type="match status" value="1"/>
</dbReference>
<dbReference type="Gene3D" id="1.20.58.300">
    <property type="entry name" value="FlgN-like"/>
    <property type="match status" value="1"/>
</dbReference>
<dbReference type="Proteomes" id="UP000295150">
    <property type="component" value="Unassembled WGS sequence"/>
</dbReference>
<dbReference type="RefSeq" id="WP_133481340.1">
    <property type="nucleotide sequence ID" value="NZ_SNWH01000001.1"/>
</dbReference>
<dbReference type="OrthoDB" id="6238586at2"/>
<keyword evidence="4" id="KW-0969">Cilium</keyword>
<dbReference type="EMBL" id="SNWH01000001">
    <property type="protein sequence ID" value="TDO16767.1"/>
    <property type="molecule type" value="Genomic_DNA"/>
</dbReference>
<comment type="similarity">
    <text evidence="2">Belongs to the FlgN family.</text>
</comment>
<dbReference type="GO" id="GO:0044780">
    <property type="term" value="P:bacterial-type flagellum assembly"/>
    <property type="evidence" value="ECO:0007669"/>
    <property type="project" value="InterPro"/>
</dbReference>
<dbReference type="InterPro" id="IPR007809">
    <property type="entry name" value="FlgN-like"/>
</dbReference>
<organism evidence="4 5">
    <name type="scientific">Halomonas ventosae</name>
    <dbReference type="NCBI Taxonomy" id="229007"/>
    <lineage>
        <taxon>Bacteria</taxon>
        <taxon>Pseudomonadati</taxon>
        <taxon>Pseudomonadota</taxon>
        <taxon>Gammaproteobacteria</taxon>
        <taxon>Oceanospirillales</taxon>
        <taxon>Halomonadaceae</taxon>
        <taxon>Halomonas</taxon>
    </lineage>
</organism>
<keyword evidence="4" id="KW-0966">Cell projection</keyword>
<keyword evidence="3" id="KW-1005">Bacterial flagellum biogenesis</keyword>
<proteinExistence type="inferred from homology"/>
<sequence>MSLQHLLEQQQSRLGALTRLLENEQEQLLSGHIDGPWLETIALEKSRLLTLLEETETTRSRIQHRLGYGSGGDAAQQAAHDAGCLETWRDTLEMAAHTARLNERNGHLVHARMAHNRQMLDYIHRIAEKSVYSPDGRATSAQRRLNTSA</sequence>
<protein>
    <submittedName>
        <fullName evidence="4">Flagella synthesis protein FlgN</fullName>
    </submittedName>
</protein>
<evidence type="ECO:0000256" key="2">
    <source>
        <dbReference type="ARBA" id="ARBA00007703"/>
    </source>
</evidence>
<evidence type="ECO:0000313" key="4">
    <source>
        <dbReference type="EMBL" id="TDO16767.1"/>
    </source>
</evidence>
<comment type="caution">
    <text evidence="4">The sequence shown here is derived from an EMBL/GenBank/DDBJ whole genome shotgun (WGS) entry which is preliminary data.</text>
</comment>